<feature type="domain" description="Glycosyltransferase 2-like" evidence="1">
    <location>
        <begin position="41"/>
        <end position="108"/>
    </location>
</feature>
<dbReference type="InterPro" id="IPR001173">
    <property type="entry name" value="Glyco_trans_2-like"/>
</dbReference>
<dbReference type="InterPro" id="IPR029044">
    <property type="entry name" value="Nucleotide-diphossugar_trans"/>
</dbReference>
<dbReference type="GO" id="GO:0016740">
    <property type="term" value="F:transferase activity"/>
    <property type="evidence" value="ECO:0007669"/>
    <property type="project" value="UniProtKB-KW"/>
</dbReference>
<dbReference type="SUPFAM" id="SSF53448">
    <property type="entry name" value="Nucleotide-diphospho-sugar transferases"/>
    <property type="match status" value="1"/>
</dbReference>
<sequence>MSVQVLVAAMHQKDHSILKKMNIQSDAIIINQCERNEFEKFKYQGHEILLYSLNERGVGRSRNNALMRASKDICLFSDEDMIYVDGYAELISNEFKKNPNADVIIFSLESLNKDKPLSVIRQNKRVRRKEAMRYGCARIAFKRESVLKKNIWFSLLFGGGAKYSSGEDTIFLQDCLKKGLKVYKSTIKIADVKQEKSTWFNGYTEKLFFDKGVLLATVMPKIARFYALGLSYKYWKNKSVTMSFWDIYNAMKNGIDGKKNVMEKGN</sequence>
<protein>
    <submittedName>
        <fullName evidence="2">Glycosyl transferase 2</fullName>
    </submittedName>
</protein>
<dbReference type="EMBL" id="NUWN01000054">
    <property type="protein sequence ID" value="PFK38341.1"/>
    <property type="molecule type" value="Genomic_DNA"/>
</dbReference>
<dbReference type="Pfam" id="PF00535">
    <property type="entry name" value="Glycos_transf_2"/>
    <property type="match status" value="1"/>
</dbReference>
<dbReference type="Proteomes" id="UP000242656">
    <property type="component" value="Unassembled WGS sequence"/>
</dbReference>
<evidence type="ECO:0000313" key="3">
    <source>
        <dbReference type="Proteomes" id="UP000242656"/>
    </source>
</evidence>
<dbReference type="CDD" id="cd00761">
    <property type="entry name" value="Glyco_tranf_GTA_type"/>
    <property type="match status" value="1"/>
</dbReference>
<gene>
    <name evidence="2" type="ORF">COI93_14395</name>
</gene>
<dbReference type="RefSeq" id="WP_098491364.1">
    <property type="nucleotide sequence ID" value="NZ_NUWN01000054.1"/>
</dbReference>
<comment type="caution">
    <text evidence="2">The sequence shown here is derived from an EMBL/GenBank/DDBJ whole genome shotgun (WGS) entry which is preliminary data.</text>
</comment>
<proteinExistence type="predicted"/>
<dbReference type="Gene3D" id="3.90.550.10">
    <property type="entry name" value="Spore Coat Polysaccharide Biosynthesis Protein SpsA, Chain A"/>
    <property type="match status" value="1"/>
</dbReference>
<reference evidence="2 3" key="1">
    <citation type="submission" date="2017-09" db="EMBL/GenBank/DDBJ databases">
        <title>Large-scale bioinformatics analysis of Bacillus genomes uncovers conserved roles of natural products in bacterial physiology.</title>
        <authorList>
            <consortium name="Agbiome Team Llc"/>
            <person name="Bleich R.M."/>
            <person name="Grubbs K.J."/>
            <person name="Santa Maria K.C."/>
            <person name="Allen S.E."/>
            <person name="Farag S."/>
            <person name="Shank E.A."/>
            <person name="Bowers A."/>
        </authorList>
    </citation>
    <scope>NUCLEOTIDE SEQUENCE [LARGE SCALE GENOMIC DNA]</scope>
    <source>
        <strain evidence="2 3">AFS083043</strain>
    </source>
</reference>
<evidence type="ECO:0000313" key="2">
    <source>
        <dbReference type="EMBL" id="PFK38341.1"/>
    </source>
</evidence>
<keyword evidence="2" id="KW-0808">Transferase</keyword>
<name>A0A2B0M1C2_BACCE</name>
<accession>A0A2B0M1C2</accession>
<dbReference type="AlphaFoldDB" id="A0A2B0M1C2"/>
<evidence type="ECO:0000259" key="1">
    <source>
        <dbReference type="Pfam" id="PF00535"/>
    </source>
</evidence>
<organism evidence="2 3">
    <name type="scientific">Bacillus cereus</name>
    <dbReference type="NCBI Taxonomy" id="1396"/>
    <lineage>
        <taxon>Bacteria</taxon>
        <taxon>Bacillati</taxon>
        <taxon>Bacillota</taxon>
        <taxon>Bacilli</taxon>
        <taxon>Bacillales</taxon>
        <taxon>Bacillaceae</taxon>
        <taxon>Bacillus</taxon>
        <taxon>Bacillus cereus group</taxon>
    </lineage>
</organism>